<evidence type="ECO:0000256" key="9">
    <source>
        <dbReference type="ARBA" id="ARBA00022777"/>
    </source>
</evidence>
<evidence type="ECO:0000256" key="6">
    <source>
        <dbReference type="ARBA" id="ARBA00022679"/>
    </source>
</evidence>
<dbReference type="InterPro" id="IPR011006">
    <property type="entry name" value="CheY-like_superfamily"/>
</dbReference>
<dbReference type="CDD" id="cd00082">
    <property type="entry name" value="HisKA"/>
    <property type="match status" value="1"/>
</dbReference>
<dbReference type="InterPro" id="IPR035965">
    <property type="entry name" value="PAS-like_dom_sf"/>
</dbReference>
<evidence type="ECO:0000256" key="17">
    <source>
        <dbReference type="SAM" id="MobiDB-lite"/>
    </source>
</evidence>
<dbReference type="GO" id="GO:0000156">
    <property type="term" value="F:phosphorelay response regulator activity"/>
    <property type="evidence" value="ECO:0007669"/>
    <property type="project" value="TreeGrafter"/>
</dbReference>
<organism evidence="21 22">
    <name type="scientific">Natronosporangium hydrolyticum</name>
    <dbReference type="NCBI Taxonomy" id="2811111"/>
    <lineage>
        <taxon>Bacteria</taxon>
        <taxon>Bacillati</taxon>
        <taxon>Actinomycetota</taxon>
        <taxon>Actinomycetes</taxon>
        <taxon>Micromonosporales</taxon>
        <taxon>Micromonosporaceae</taxon>
        <taxon>Natronosporangium</taxon>
    </lineage>
</organism>
<evidence type="ECO:0000256" key="13">
    <source>
        <dbReference type="ARBA" id="ARBA00023136"/>
    </source>
</evidence>
<dbReference type="InterPro" id="IPR000014">
    <property type="entry name" value="PAS"/>
</dbReference>
<keyword evidence="10" id="KW-0067">ATP-binding</keyword>
<dbReference type="SUPFAM" id="SSF55785">
    <property type="entry name" value="PYP-like sensor domain (PAS domain)"/>
    <property type="match status" value="1"/>
</dbReference>
<comment type="subcellular location">
    <subcellularLocation>
        <location evidence="3">Cell membrane</location>
    </subcellularLocation>
    <subcellularLocation>
        <location evidence="2">Membrane</location>
        <topology evidence="2">Multi-pass membrane protein</topology>
    </subcellularLocation>
</comment>
<evidence type="ECO:0000256" key="1">
    <source>
        <dbReference type="ARBA" id="ARBA00000085"/>
    </source>
</evidence>
<dbReference type="KEGG" id="nhy:JQS43_09320"/>
<dbReference type="PRINTS" id="PR00344">
    <property type="entry name" value="BCTRLSENSOR"/>
</dbReference>
<evidence type="ECO:0000256" key="2">
    <source>
        <dbReference type="ARBA" id="ARBA00004141"/>
    </source>
</evidence>
<protein>
    <recommendedName>
        <fullName evidence="14">Sensor-like histidine kinase SenX3</fullName>
        <ecNumber evidence="4">2.7.13.3</ecNumber>
    </recommendedName>
</protein>
<dbReference type="SUPFAM" id="SSF55874">
    <property type="entry name" value="ATPase domain of HSP90 chaperone/DNA topoisomerase II/histidine kinase"/>
    <property type="match status" value="1"/>
</dbReference>
<keyword evidence="16" id="KW-0175">Coiled coil</keyword>
<dbReference type="Gene3D" id="3.40.50.2300">
    <property type="match status" value="1"/>
</dbReference>
<name>A0A895YF17_9ACTN</name>
<dbReference type="GO" id="GO:0030295">
    <property type="term" value="F:protein kinase activator activity"/>
    <property type="evidence" value="ECO:0007669"/>
    <property type="project" value="TreeGrafter"/>
</dbReference>
<dbReference type="InterPro" id="IPR036097">
    <property type="entry name" value="HisK_dim/P_sf"/>
</dbReference>
<accession>A0A895YF17</accession>
<comment type="catalytic activity">
    <reaction evidence="1">
        <text>ATP + protein L-histidine = ADP + protein N-phospho-L-histidine.</text>
        <dbReference type="EC" id="2.7.13.3"/>
    </reaction>
</comment>
<dbReference type="InterPro" id="IPR004358">
    <property type="entry name" value="Sig_transdc_His_kin-like_C"/>
</dbReference>
<dbReference type="EC" id="2.7.13.3" evidence="4"/>
<dbReference type="PROSITE" id="PS50110">
    <property type="entry name" value="RESPONSE_REGULATORY"/>
    <property type="match status" value="1"/>
</dbReference>
<dbReference type="InterPro" id="IPR005467">
    <property type="entry name" value="His_kinase_dom"/>
</dbReference>
<feature type="domain" description="Histidine kinase" evidence="18">
    <location>
        <begin position="297"/>
        <end position="516"/>
    </location>
</feature>
<evidence type="ECO:0000256" key="16">
    <source>
        <dbReference type="SAM" id="Coils"/>
    </source>
</evidence>
<evidence type="ECO:0000259" key="19">
    <source>
        <dbReference type="PROSITE" id="PS50110"/>
    </source>
</evidence>
<keyword evidence="7" id="KW-0812">Transmembrane</keyword>
<dbReference type="FunFam" id="3.30.565.10:FF:000006">
    <property type="entry name" value="Sensor histidine kinase WalK"/>
    <property type="match status" value="1"/>
</dbReference>
<dbReference type="SMART" id="SM00448">
    <property type="entry name" value="REC"/>
    <property type="match status" value="1"/>
</dbReference>
<keyword evidence="6" id="KW-0808">Transferase</keyword>
<dbReference type="Gene3D" id="3.30.565.10">
    <property type="entry name" value="Histidine kinase-like ATPase, C-terminal domain"/>
    <property type="match status" value="1"/>
</dbReference>
<evidence type="ECO:0000256" key="15">
    <source>
        <dbReference type="PROSITE-ProRule" id="PRU00169"/>
    </source>
</evidence>
<dbReference type="PANTHER" id="PTHR42878:SF7">
    <property type="entry name" value="SENSOR HISTIDINE KINASE GLRK"/>
    <property type="match status" value="1"/>
</dbReference>
<dbReference type="InterPro" id="IPR036890">
    <property type="entry name" value="HATPase_C_sf"/>
</dbReference>
<feature type="modified residue" description="4-aspartylphosphate" evidence="15">
    <location>
        <position position="55"/>
    </location>
</feature>
<dbReference type="InterPro" id="IPR050351">
    <property type="entry name" value="BphY/WalK/GraS-like"/>
</dbReference>
<dbReference type="SMART" id="SM00388">
    <property type="entry name" value="HisKA"/>
    <property type="match status" value="1"/>
</dbReference>
<keyword evidence="12" id="KW-0902">Two-component regulatory system</keyword>
<keyword evidence="22" id="KW-1185">Reference proteome</keyword>
<dbReference type="InterPro" id="IPR003594">
    <property type="entry name" value="HATPase_dom"/>
</dbReference>
<evidence type="ECO:0000256" key="10">
    <source>
        <dbReference type="ARBA" id="ARBA00022840"/>
    </source>
</evidence>
<dbReference type="AlphaFoldDB" id="A0A895YF17"/>
<dbReference type="Pfam" id="PF02518">
    <property type="entry name" value="HATPase_c"/>
    <property type="match status" value="1"/>
</dbReference>
<dbReference type="PROSITE" id="PS50109">
    <property type="entry name" value="HIS_KIN"/>
    <property type="match status" value="1"/>
</dbReference>
<dbReference type="Pfam" id="PF08448">
    <property type="entry name" value="PAS_4"/>
    <property type="match status" value="1"/>
</dbReference>
<dbReference type="Pfam" id="PF00072">
    <property type="entry name" value="Response_reg"/>
    <property type="match status" value="1"/>
</dbReference>
<evidence type="ECO:0000256" key="8">
    <source>
        <dbReference type="ARBA" id="ARBA00022741"/>
    </source>
</evidence>
<feature type="domain" description="PAS" evidence="20">
    <location>
        <begin position="138"/>
        <end position="184"/>
    </location>
</feature>
<dbReference type="InterPro" id="IPR003661">
    <property type="entry name" value="HisK_dim/P_dom"/>
</dbReference>
<keyword evidence="8" id="KW-0547">Nucleotide-binding</keyword>
<gene>
    <name evidence="21" type="ORF">JQS43_09320</name>
</gene>
<evidence type="ECO:0000256" key="14">
    <source>
        <dbReference type="ARBA" id="ARBA00039401"/>
    </source>
</evidence>
<dbReference type="SMART" id="SM00387">
    <property type="entry name" value="HATPase_c"/>
    <property type="match status" value="1"/>
</dbReference>
<dbReference type="RefSeq" id="WP_239678670.1">
    <property type="nucleotide sequence ID" value="NZ_CP070499.1"/>
</dbReference>
<dbReference type="CDD" id="cd00156">
    <property type="entry name" value="REC"/>
    <property type="match status" value="1"/>
</dbReference>
<dbReference type="InterPro" id="IPR001789">
    <property type="entry name" value="Sig_transdc_resp-reg_receiver"/>
</dbReference>
<evidence type="ECO:0000256" key="7">
    <source>
        <dbReference type="ARBA" id="ARBA00022692"/>
    </source>
</evidence>
<dbReference type="SUPFAM" id="SSF47384">
    <property type="entry name" value="Homodimeric domain of signal transducing histidine kinase"/>
    <property type="match status" value="1"/>
</dbReference>
<dbReference type="GO" id="GO:0007234">
    <property type="term" value="P:osmosensory signaling via phosphorelay pathway"/>
    <property type="evidence" value="ECO:0007669"/>
    <property type="project" value="TreeGrafter"/>
</dbReference>
<dbReference type="CDD" id="cd00075">
    <property type="entry name" value="HATPase"/>
    <property type="match status" value="1"/>
</dbReference>
<evidence type="ECO:0000313" key="22">
    <source>
        <dbReference type="Proteomes" id="UP000662857"/>
    </source>
</evidence>
<evidence type="ECO:0000256" key="4">
    <source>
        <dbReference type="ARBA" id="ARBA00012438"/>
    </source>
</evidence>
<feature type="domain" description="Response regulatory" evidence="19">
    <location>
        <begin position="5"/>
        <end position="120"/>
    </location>
</feature>
<evidence type="ECO:0000256" key="3">
    <source>
        <dbReference type="ARBA" id="ARBA00004236"/>
    </source>
</evidence>
<dbReference type="PROSITE" id="PS50112">
    <property type="entry name" value="PAS"/>
    <property type="match status" value="1"/>
</dbReference>
<dbReference type="GO" id="GO:0005886">
    <property type="term" value="C:plasma membrane"/>
    <property type="evidence" value="ECO:0007669"/>
    <property type="project" value="UniProtKB-SubCell"/>
</dbReference>
<feature type="region of interest" description="Disordered" evidence="17">
    <location>
        <begin position="507"/>
        <end position="526"/>
    </location>
</feature>
<feature type="compositionally biased region" description="Basic and acidic residues" evidence="17">
    <location>
        <begin position="517"/>
        <end position="526"/>
    </location>
</feature>
<dbReference type="GO" id="GO:0005524">
    <property type="term" value="F:ATP binding"/>
    <property type="evidence" value="ECO:0007669"/>
    <property type="project" value="UniProtKB-KW"/>
</dbReference>
<evidence type="ECO:0000259" key="18">
    <source>
        <dbReference type="PROSITE" id="PS50109"/>
    </source>
</evidence>
<keyword evidence="11" id="KW-1133">Transmembrane helix</keyword>
<feature type="coiled-coil region" evidence="16">
    <location>
        <begin position="249"/>
        <end position="287"/>
    </location>
</feature>
<dbReference type="PANTHER" id="PTHR42878">
    <property type="entry name" value="TWO-COMPONENT HISTIDINE KINASE"/>
    <property type="match status" value="1"/>
</dbReference>
<evidence type="ECO:0000313" key="21">
    <source>
        <dbReference type="EMBL" id="QSB16454.1"/>
    </source>
</evidence>
<dbReference type="Gene3D" id="1.10.287.130">
    <property type="match status" value="1"/>
</dbReference>
<keyword evidence="9" id="KW-0418">Kinase</keyword>
<reference evidence="21" key="1">
    <citation type="submission" date="2021-02" db="EMBL/GenBank/DDBJ databases">
        <title>Natrosporangium hydrolyticum gen. nov., sp. nov, a haloalkaliphilic actinobacterium from a soda solonchak soil.</title>
        <authorList>
            <person name="Sorokin D.Y."/>
            <person name="Khijniak T.V."/>
            <person name="Zakharycheva A.P."/>
            <person name="Boueva O.V."/>
            <person name="Ariskina E.V."/>
            <person name="Hahnke R.L."/>
            <person name="Bunk B."/>
            <person name="Sproer C."/>
            <person name="Schumann P."/>
            <person name="Evtushenko L.I."/>
            <person name="Kublanov I.V."/>
        </authorList>
    </citation>
    <scope>NUCLEOTIDE SEQUENCE</scope>
    <source>
        <strain evidence="21">DSM 106523</strain>
    </source>
</reference>
<dbReference type="EMBL" id="CP070499">
    <property type="protein sequence ID" value="QSB16454.1"/>
    <property type="molecule type" value="Genomic_DNA"/>
</dbReference>
<dbReference type="InterPro" id="IPR013656">
    <property type="entry name" value="PAS_4"/>
</dbReference>
<dbReference type="Pfam" id="PF00512">
    <property type="entry name" value="HisKA"/>
    <property type="match status" value="1"/>
</dbReference>
<evidence type="ECO:0000256" key="12">
    <source>
        <dbReference type="ARBA" id="ARBA00023012"/>
    </source>
</evidence>
<dbReference type="Proteomes" id="UP000662857">
    <property type="component" value="Chromosome"/>
</dbReference>
<dbReference type="GO" id="GO:0000155">
    <property type="term" value="F:phosphorelay sensor kinase activity"/>
    <property type="evidence" value="ECO:0007669"/>
    <property type="project" value="InterPro"/>
</dbReference>
<evidence type="ECO:0000256" key="11">
    <source>
        <dbReference type="ARBA" id="ARBA00022989"/>
    </source>
</evidence>
<keyword evidence="5 15" id="KW-0597">Phosphoprotein</keyword>
<evidence type="ECO:0000256" key="5">
    <source>
        <dbReference type="ARBA" id="ARBA00022553"/>
    </source>
</evidence>
<proteinExistence type="predicted"/>
<dbReference type="Gene3D" id="3.30.450.20">
    <property type="entry name" value="PAS domain"/>
    <property type="match status" value="1"/>
</dbReference>
<evidence type="ECO:0000259" key="20">
    <source>
        <dbReference type="PROSITE" id="PS50112"/>
    </source>
</evidence>
<sequence length="526" mass="57789">MSRLQVLILEDNPDDAQALVLELRRAGIECNWTRVDTFDAFQAGLAHRPDIILSDFALPGLDALDALTMLDDSDLDIPLIVVSEVMNEEACVECLRRGAIDYLLKDRLSRLGPAVEHALAEQQLRASRRRAGRAERRATLLLNGVVDNAPSAIYAKDGAGRYVIANGRMEQLLGVAEGTALGRTDRELVAAPLADRLTALNQVRPDRPAEGRPEEFGHGADRRIYLSVRYPIRLENDDGDPGEAVGGILTDITEQKKRVEAELRTARAKLRDQAADLERDILDFRELNEMKAKFIEAVSHELRSPLSLINGTIETLVEDSEGSLGPEEQQLLATMSRAGSRLQATIMDLLTVFQIDRGGFNVTLRPVRLAEVVYRALHTLQRVYEPLGHQLTIIVPDDLPLVTADRDQLGRALTDLVLNAIKFTPSGGSITVSTEATDGEVVVKVRDTGIGIPNSEQAKAFLRFRRGAAARQRASQGVGLGLAICKEIIDQHHGWIDLDSEEGRGTTVSFGLPRYGSPDRDESERG</sequence>
<keyword evidence="13" id="KW-0472">Membrane</keyword>
<dbReference type="SUPFAM" id="SSF52172">
    <property type="entry name" value="CheY-like"/>
    <property type="match status" value="1"/>
</dbReference>